<organism evidence="1 2">
    <name type="scientific">Actinokineospora alba</name>
    <dbReference type="NCBI Taxonomy" id="504798"/>
    <lineage>
        <taxon>Bacteria</taxon>
        <taxon>Bacillati</taxon>
        <taxon>Actinomycetota</taxon>
        <taxon>Actinomycetes</taxon>
        <taxon>Pseudonocardiales</taxon>
        <taxon>Pseudonocardiaceae</taxon>
        <taxon>Actinokineospora</taxon>
    </lineage>
</organism>
<dbReference type="EMBL" id="FNJB01000009">
    <property type="protein sequence ID" value="SDP44388.1"/>
    <property type="molecule type" value="Genomic_DNA"/>
</dbReference>
<name>A0A1H0ST14_9PSEU</name>
<keyword evidence="2" id="KW-1185">Reference proteome</keyword>
<dbReference type="AlphaFoldDB" id="A0A1H0ST14"/>
<reference evidence="2" key="1">
    <citation type="submission" date="2016-10" db="EMBL/GenBank/DDBJ databases">
        <authorList>
            <person name="Varghese N."/>
            <person name="Submissions S."/>
        </authorList>
    </citation>
    <scope>NUCLEOTIDE SEQUENCE [LARGE SCALE GENOMIC DNA]</scope>
    <source>
        <strain evidence="2">IBRC-M 10655</strain>
    </source>
</reference>
<accession>A0A1H0ST14</accession>
<proteinExistence type="predicted"/>
<gene>
    <name evidence="1" type="ORF">SAMN05192558_10962</name>
</gene>
<evidence type="ECO:0000313" key="2">
    <source>
        <dbReference type="Proteomes" id="UP000199651"/>
    </source>
</evidence>
<sequence>MKRQKIYFSVRLDTDEELQQVAARVGQALNCTFVRGEFQRWYAEVAYVFGLKISVAGVSGIDRKKVAKLVASVAEKGFRQAPDGNGPVEYERVDISAYMTDLLTIRTGLPWYQPTPEDHAAEGKAAGRFDDWLGGVGSQGWTSADEEKFGDW</sequence>
<dbReference type="RefSeq" id="WP_091379739.1">
    <property type="nucleotide sequence ID" value="NZ_FNDV01000014.1"/>
</dbReference>
<protein>
    <submittedName>
        <fullName evidence="1">Uncharacterized protein</fullName>
    </submittedName>
</protein>
<dbReference type="OrthoDB" id="3686943at2"/>
<dbReference type="Proteomes" id="UP000199651">
    <property type="component" value="Unassembled WGS sequence"/>
</dbReference>
<dbReference type="STRING" id="504798.SAMN05421871_11484"/>
<evidence type="ECO:0000313" key="1">
    <source>
        <dbReference type="EMBL" id="SDP44388.1"/>
    </source>
</evidence>